<dbReference type="GeneID" id="25314929"/>
<dbReference type="Pfam" id="PF07985">
    <property type="entry name" value="SRR1"/>
    <property type="match status" value="1"/>
</dbReference>
<proteinExistence type="predicted"/>
<evidence type="ECO:0000256" key="1">
    <source>
        <dbReference type="SAM" id="MobiDB-lite"/>
    </source>
</evidence>
<dbReference type="AlphaFoldDB" id="A0A0F4YZ82"/>
<name>A0A0F4YZ82_RASE3</name>
<feature type="region of interest" description="Disordered" evidence="1">
    <location>
        <begin position="1"/>
        <end position="67"/>
    </location>
</feature>
<dbReference type="Proteomes" id="UP000053958">
    <property type="component" value="Unassembled WGS sequence"/>
</dbReference>
<dbReference type="EMBL" id="LASV01000102">
    <property type="protein sequence ID" value="KKA23405.1"/>
    <property type="molecule type" value="Genomic_DNA"/>
</dbReference>
<feature type="compositionally biased region" description="Basic residues" evidence="1">
    <location>
        <begin position="1"/>
        <end position="12"/>
    </location>
</feature>
<dbReference type="STRING" id="1408163.A0A0F4YZ82"/>
<reference evidence="3 4" key="1">
    <citation type="submission" date="2015-04" db="EMBL/GenBank/DDBJ databases">
        <authorList>
            <person name="Heijne W.H."/>
            <person name="Fedorova N.D."/>
            <person name="Nierman W.C."/>
            <person name="Vollebregt A.W."/>
            <person name="Zhao Z."/>
            <person name="Wu L."/>
            <person name="Kumar M."/>
            <person name="Stam H."/>
            <person name="van den Berg M.A."/>
            <person name="Pel H.J."/>
        </authorList>
    </citation>
    <scope>NUCLEOTIDE SEQUENCE [LARGE SCALE GENOMIC DNA]</scope>
    <source>
        <strain evidence="3 4">CBS 393.64</strain>
    </source>
</reference>
<dbReference type="OrthoDB" id="5318346at2759"/>
<accession>A0A0F4YZ82</accession>
<gene>
    <name evidence="3" type="ORF">T310_2578</name>
</gene>
<feature type="region of interest" description="Disordered" evidence="1">
    <location>
        <begin position="234"/>
        <end position="260"/>
    </location>
</feature>
<feature type="domain" description="SRR1-like" evidence="2">
    <location>
        <begin position="114"/>
        <end position="292"/>
    </location>
</feature>
<feature type="compositionally biased region" description="Polar residues" evidence="1">
    <location>
        <begin position="33"/>
        <end position="42"/>
    </location>
</feature>
<protein>
    <recommendedName>
        <fullName evidence="2">SRR1-like domain-containing protein</fullName>
    </recommendedName>
</protein>
<feature type="compositionally biased region" description="Acidic residues" evidence="1">
    <location>
        <begin position="56"/>
        <end position="67"/>
    </location>
</feature>
<dbReference type="PANTHER" id="PTHR42080:SF1">
    <property type="entry name" value="SRR1-LIKE DOMAIN-CONTAINING PROTEIN"/>
    <property type="match status" value="1"/>
</dbReference>
<dbReference type="RefSeq" id="XP_013330017.1">
    <property type="nucleotide sequence ID" value="XM_013474563.1"/>
</dbReference>
<dbReference type="InterPro" id="IPR012942">
    <property type="entry name" value="SRR1-like"/>
</dbReference>
<evidence type="ECO:0000259" key="2">
    <source>
        <dbReference type="Pfam" id="PF07985"/>
    </source>
</evidence>
<comment type="caution">
    <text evidence="3">The sequence shown here is derived from an EMBL/GenBank/DDBJ whole genome shotgun (WGS) entry which is preliminary data.</text>
</comment>
<sequence length="298" mass="33617">MPHTARKYRRRTNLPGPAHSSKRVEITEPSGWTHITSRNLAISSKRGGKKGFSQGDDNDNDDDDDELQLLPAEAPPRLTLAELKRQYEAHSQQWKSSQTWKRLQRALQSQVGAVARTLQNVVCIGLGSPSGFVRGGWVDRRSVALYQLAALVSVLDMLAQPDMGVHINNNVYAQDPVFNEFDKQLLQSLGITVVEHPTAFNLVNQHSFLYCPGAERSHLEQLLPSSPGLVFGGPLESAVSSDNDHNNNNNPDNDDEEEEQDVLATFIRTRRSLQLPQFEPNVHAFWNMRLYWEEREVE</sequence>
<dbReference type="PANTHER" id="PTHR42080">
    <property type="entry name" value="SRR1 DOMAIN-CONTAINING PROTEIN"/>
    <property type="match status" value="1"/>
</dbReference>
<organism evidence="3 4">
    <name type="scientific">Rasamsonia emersonii (strain ATCC 16479 / CBS 393.64 / IMI 116815)</name>
    <dbReference type="NCBI Taxonomy" id="1408163"/>
    <lineage>
        <taxon>Eukaryota</taxon>
        <taxon>Fungi</taxon>
        <taxon>Dikarya</taxon>
        <taxon>Ascomycota</taxon>
        <taxon>Pezizomycotina</taxon>
        <taxon>Eurotiomycetes</taxon>
        <taxon>Eurotiomycetidae</taxon>
        <taxon>Eurotiales</taxon>
        <taxon>Trichocomaceae</taxon>
        <taxon>Rasamsonia</taxon>
    </lineage>
</organism>
<evidence type="ECO:0000313" key="3">
    <source>
        <dbReference type="EMBL" id="KKA23405.1"/>
    </source>
</evidence>
<keyword evidence="4" id="KW-1185">Reference proteome</keyword>
<evidence type="ECO:0000313" key="4">
    <source>
        <dbReference type="Proteomes" id="UP000053958"/>
    </source>
</evidence>